<dbReference type="GO" id="GO:0005524">
    <property type="term" value="F:ATP binding"/>
    <property type="evidence" value="ECO:0007669"/>
    <property type="project" value="UniProtKB-KW"/>
</dbReference>
<dbReference type="CDD" id="cd03220">
    <property type="entry name" value="ABC_KpsT_Wzt"/>
    <property type="match status" value="1"/>
</dbReference>
<dbReference type="PROSITE" id="PS50893">
    <property type="entry name" value="ABC_TRANSPORTER_2"/>
    <property type="match status" value="1"/>
</dbReference>
<dbReference type="InterPro" id="IPR003439">
    <property type="entry name" value="ABC_transporter-like_ATP-bd"/>
</dbReference>
<dbReference type="Gene3D" id="3.40.50.300">
    <property type="entry name" value="P-loop containing nucleotide triphosphate hydrolases"/>
    <property type="match status" value="1"/>
</dbReference>
<gene>
    <name evidence="6" type="ORF">M3M28_01110</name>
</gene>
<dbReference type="InterPro" id="IPR050683">
    <property type="entry name" value="Bact_Polysacc_Export_ATP-bd"/>
</dbReference>
<evidence type="ECO:0000256" key="1">
    <source>
        <dbReference type="ARBA" id="ARBA00005417"/>
    </source>
</evidence>
<dbReference type="PANTHER" id="PTHR46743:SF2">
    <property type="entry name" value="TEICHOIC ACIDS EXPORT ATP-BINDING PROTEIN TAGH"/>
    <property type="match status" value="1"/>
</dbReference>
<evidence type="ECO:0000313" key="6">
    <source>
        <dbReference type="EMBL" id="UQN15097.1"/>
    </source>
</evidence>
<dbReference type="SMART" id="SM00382">
    <property type="entry name" value="AAA"/>
    <property type="match status" value="1"/>
</dbReference>
<evidence type="ECO:0000259" key="5">
    <source>
        <dbReference type="PROSITE" id="PS50893"/>
    </source>
</evidence>
<evidence type="ECO:0000256" key="4">
    <source>
        <dbReference type="ARBA" id="ARBA00022840"/>
    </source>
</evidence>
<dbReference type="InterPro" id="IPR027417">
    <property type="entry name" value="P-loop_NTPase"/>
</dbReference>
<feature type="domain" description="ABC transporter" evidence="5">
    <location>
        <begin position="26"/>
        <end position="264"/>
    </location>
</feature>
<dbReference type="Pfam" id="PF00005">
    <property type="entry name" value="ABC_tran"/>
    <property type="match status" value="1"/>
</dbReference>
<dbReference type="InterPro" id="IPR015860">
    <property type="entry name" value="ABC_transpr_TagH-like"/>
</dbReference>
<evidence type="ECO:0000256" key="2">
    <source>
        <dbReference type="ARBA" id="ARBA00022448"/>
    </source>
</evidence>
<dbReference type="PANTHER" id="PTHR46743">
    <property type="entry name" value="TEICHOIC ACIDS EXPORT ATP-BINDING PROTEIN TAGH"/>
    <property type="match status" value="1"/>
</dbReference>
<name>A0ABY4N0W8_9MICO</name>
<protein>
    <submittedName>
        <fullName evidence="6">ABC transporter ATP-binding protein</fullName>
    </submittedName>
</protein>
<keyword evidence="2" id="KW-0813">Transport</keyword>
<comment type="similarity">
    <text evidence="1">Belongs to the ABC transporter superfamily.</text>
</comment>
<sequence>MPENAELRHNLVLDGPHRKDSPSITVLADDIHMSYDVMADKRARKGRRAIGGRQKMRFRALRGVSLAAREGEFIGLVGRNGSGKSTLLRVLAGLEPPTKGTVVTSAKPQLLGVSAAMMPDLSGEENIRLGLLAMGLSPSDVLDRRNRIADLSGLGDALRMPMRTYSSGMGARLRFAISVAADPDILMIDEALSTGDASFMERSRRAMERMIDTAGTVFLVSHAAQTIEELCTRAIWIDQGEIIADGPAVDIARAYRWYAHNLAQDKVDKAAELLNDARQSLAYRQKAIRADARILRRKSFAEATGQIQIVKD</sequence>
<organism evidence="6">
    <name type="scientific">Gulosibacter sediminis</name>
    <dbReference type="NCBI Taxonomy" id="1729695"/>
    <lineage>
        <taxon>Bacteria</taxon>
        <taxon>Bacillati</taxon>
        <taxon>Actinomycetota</taxon>
        <taxon>Actinomycetes</taxon>
        <taxon>Micrococcales</taxon>
        <taxon>Microbacteriaceae</taxon>
        <taxon>Gulosibacter</taxon>
    </lineage>
</organism>
<dbReference type="InterPro" id="IPR003593">
    <property type="entry name" value="AAA+_ATPase"/>
</dbReference>
<keyword evidence="4 6" id="KW-0067">ATP-binding</keyword>
<evidence type="ECO:0000256" key="3">
    <source>
        <dbReference type="ARBA" id="ARBA00022741"/>
    </source>
</evidence>
<keyword evidence="3" id="KW-0547">Nucleotide-binding</keyword>
<proteinExistence type="inferred from homology"/>
<dbReference type="EMBL" id="CP097160">
    <property type="protein sequence ID" value="UQN15097.1"/>
    <property type="molecule type" value="Genomic_DNA"/>
</dbReference>
<dbReference type="SUPFAM" id="SSF52540">
    <property type="entry name" value="P-loop containing nucleoside triphosphate hydrolases"/>
    <property type="match status" value="1"/>
</dbReference>
<accession>A0ABY4N0W8</accession>
<reference evidence="6" key="1">
    <citation type="submission" date="2022-05" db="EMBL/GenBank/DDBJ databases">
        <title>Complete genome sequence of toluene-degrading Gulosibacter sediminis strain ACHW.36C.</title>
        <authorList>
            <person name="Wai A.C."/>
            <person name="Lai G.K."/>
            <person name="Griffin S.D."/>
            <person name="Leung F.C."/>
        </authorList>
    </citation>
    <scope>NUCLEOTIDE SEQUENCE [LARGE SCALE GENOMIC DNA]</scope>
    <source>
        <strain evidence="6">ACHW.36C</strain>
    </source>
</reference>